<dbReference type="GO" id="GO:0006508">
    <property type="term" value="P:proteolysis"/>
    <property type="evidence" value="ECO:0007669"/>
    <property type="project" value="UniProtKB-KW"/>
</dbReference>
<proteinExistence type="inferred from homology"/>
<dbReference type="Pfam" id="PF00026">
    <property type="entry name" value="Asp"/>
    <property type="match status" value="1"/>
</dbReference>
<name>A0A395NR17_TRIAR</name>
<dbReference type="GO" id="GO:0000324">
    <property type="term" value="C:fungal-type vacuole"/>
    <property type="evidence" value="ECO:0007669"/>
    <property type="project" value="TreeGrafter"/>
</dbReference>
<dbReference type="InterPro" id="IPR021109">
    <property type="entry name" value="Peptidase_aspartic_dom_sf"/>
</dbReference>
<feature type="domain" description="Peptidase A1" evidence="2">
    <location>
        <begin position="1"/>
        <end position="192"/>
    </location>
</feature>
<comment type="caution">
    <text evidence="3">The sequence shown here is derived from an EMBL/GenBank/DDBJ whole genome shotgun (WGS) entry which is preliminary data.</text>
</comment>
<gene>
    <name evidence="3" type="ORF">TARUN_3716</name>
</gene>
<dbReference type="OrthoDB" id="15189at2759"/>
<keyword evidence="4" id="KW-1185">Reference proteome</keyword>
<dbReference type="PANTHER" id="PTHR47966:SF47">
    <property type="entry name" value="ENDOPEPTIDASE, PUTATIVE (AFU_ORTHOLOGUE AFUA_3G01220)-RELATED"/>
    <property type="match status" value="1"/>
</dbReference>
<keyword evidence="3" id="KW-0645">Protease</keyword>
<evidence type="ECO:0000256" key="1">
    <source>
        <dbReference type="ARBA" id="ARBA00007447"/>
    </source>
</evidence>
<accession>A0A395NR17</accession>
<organism evidence="3 4">
    <name type="scientific">Trichoderma arundinaceum</name>
    <dbReference type="NCBI Taxonomy" id="490622"/>
    <lineage>
        <taxon>Eukaryota</taxon>
        <taxon>Fungi</taxon>
        <taxon>Dikarya</taxon>
        <taxon>Ascomycota</taxon>
        <taxon>Pezizomycotina</taxon>
        <taxon>Sordariomycetes</taxon>
        <taxon>Hypocreomycetidae</taxon>
        <taxon>Hypocreales</taxon>
        <taxon>Hypocreaceae</taxon>
        <taxon>Trichoderma</taxon>
    </lineage>
</organism>
<dbReference type="STRING" id="490622.A0A395NR17"/>
<reference evidence="3 4" key="1">
    <citation type="journal article" date="2018" name="PLoS Pathog.">
        <title>Evolution of structural diversity of trichothecenes, a family of toxins produced by plant pathogenic and entomopathogenic fungi.</title>
        <authorList>
            <person name="Proctor R.H."/>
            <person name="McCormick S.P."/>
            <person name="Kim H.S."/>
            <person name="Cardoza R.E."/>
            <person name="Stanley A.M."/>
            <person name="Lindo L."/>
            <person name="Kelly A."/>
            <person name="Brown D.W."/>
            <person name="Lee T."/>
            <person name="Vaughan M.M."/>
            <person name="Alexander N.J."/>
            <person name="Busman M."/>
            <person name="Gutierrez S."/>
        </authorList>
    </citation>
    <scope>NUCLEOTIDE SEQUENCE [LARGE SCALE GENOMIC DNA]</scope>
    <source>
        <strain evidence="3 4">IBT 40837</strain>
    </source>
</reference>
<sequence>MERGSGGTFAIGGLPPVPIQPKFASTPILIADIQNSGIPSTRTNFTFYTIVAENYVVEGSANTKSSSRDGRKVPGAGHLAIVDSGTFLTRLPSAVTDVLYKGFSEKPVAPPEARGSYLVSCNTTAPVFGVEIADQTFYMAPEDLVLQESRLDDLCLLGVQPTPSNTGSILGATWLHNVLAVFDVGASQMRFAPRIPY</sequence>
<comment type="similarity">
    <text evidence="1">Belongs to the peptidase A1 family.</text>
</comment>
<dbReference type="PROSITE" id="PS51767">
    <property type="entry name" value="PEPTIDASE_A1"/>
    <property type="match status" value="1"/>
</dbReference>
<dbReference type="SUPFAM" id="SSF50630">
    <property type="entry name" value="Acid proteases"/>
    <property type="match status" value="1"/>
</dbReference>
<dbReference type="GO" id="GO:0004190">
    <property type="term" value="F:aspartic-type endopeptidase activity"/>
    <property type="evidence" value="ECO:0007669"/>
    <property type="project" value="InterPro"/>
</dbReference>
<dbReference type="AlphaFoldDB" id="A0A395NR17"/>
<dbReference type="Proteomes" id="UP000266272">
    <property type="component" value="Unassembled WGS sequence"/>
</dbReference>
<dbReference type="InterPro" id="IPR001461">
    <property type="entry name" value="Aspartic_peptidase_A1"/>
</dbReference>
<evidence type="ECO:0000313" key="4">
    <source>
        <dbReference type="Proteomes" id="UP000266272"/>
    </source>
</evidence>
<dbReference type="PANTHER" id="PTHR47966">
    <property type="entry name" value="BETA-SITE APP-CLEAVING ENZYME, ISOFORM A-RELATED"/>
    <property type="match status" value="1"/>
</dbReference>
<evidence type="ECO:0000259" key="2">
    <source>
        <dbReference type="PROSITE" id="PS51767"/>
    </source>
</evidence>
<keyword evidence="3" id="KW-0378">Hydrolase</keyword>
<protein>
    <submittedName>
        <fullName evidence="3">Acid protease</fullName>
    </submittedName>
</protein>
<dbReference type="EMBL" id="PXOA01000209">
    <property type="protein sequence ID" value="RFU78469.1"/>
    <property type="molecule type" value="Genomic_DNA"/>
</dbReference>
<dbReference type="Gene3D" id="2.40.70.10">
    <property type="entry name" value="Acid Proteases"/>
    <property type="match status" value="1"/>
</dbReference>
<dbReference type="InterPro" id="IPR033121">
    <property type="entry name" value="PEPTIDASE_A1"/>
</dbReference>
<evidence type="ECO:0000313" key="3">
    <source>
        <dbReference type="EMBL" id="RFU78469.1"/>
    </source>
</evidence>